<dbReference type="PANTHER" id="PTHR30265:SF7">
    <property type="entry name" value="TRANSCRIPTION ANTITERMINATION PROTEIN RFAH"/>
    <property type="match status" value="1"/>
</dbReference>
<comment type="similarity">
    <text evidence="4">Belongs to the RfaH family.</text>
</comment>
<accession>A0AAV5NL78</accession>
<evidence type="ECO:0000259" key="5">
    <source>
        <dbReference type="SMART" id="SM00738"/>
    </source>
</evidence>
<evidence type="ECO:0000256" key="2">
    <source>
        <dbReference type="ARBA" id="ARBA00023015"/>
    </source>
</evidence>
<evidence type="ECO:0000256" key="1">
    <source>
        <dbReference type="ARBA" id="ARBA00022814"/>
    </source>
</evidence>
<dbReference type="InterPro" id="IPR008991">
    <property type="entry name" value="Translation_prot_SH3-like_sf"/>
</dbReference>
<dbReference type="InterPro" id="IPR036735">
    <property type="entry name" value="NGN_dom_sf"/>
</dbReference>
<dbReference type="InterPro" id="IPR006645">
    <property type="entry name" value="NGN-like_dom"/>
</dbReference>
<dbReference type="Gene3D" id="3.30.70.940">
    <property type="entry name" value="NusG, N-terminal domain"/>
    <property type="match status" value="1"/>
</dbReference>
<evidence type="ECO:0000313" key="6">
    <source>
        <dbReference type="EMBL" id="GLQ71376.1"/>
    </source>
</evidence>
<dbReference type="RefSeq" id="WP_126608795.1">
    <property type="nucleotide sequence ID" value="NZ_AP025144.1"/>
</dbReference>
<dbReference type="HAMAP" id="MF_00951">
    <property type="entry name" value="RfaH"/>
    <property type="match status" value="1"/>
</dbReference>
<dbReference type="Proteomes" id="UP001156690">
    <property type="component" value="Unassembled WGS sequence"/>
</dbReference>
<dbReference type="InterPro" id="IPR043425">
    <property type="entry name" value="NusG-like"/>
</dbReference>
<dbReference type="SUPFAM" id="SSF82679">
    <property type="entry name" value="N-utilization substance G protein NusG, N-terminal domain"/>
    <property type="match status" value="1"/>
</dbReference>
<dbReference type="Pfam" id="PF02357">
    <property type="entry name" value="NusG"/>
    <property type="match status" value="1"/>
</dbReference>
<keyword evidence="4" id="KW-0238">DNA-binding</keyword>
<evidence type="ECO:0000256" key="3">
    <source>
        <dbReference type="ARBA" id="ARBA00023163"/>
    </source>
</evidence>
<organism evidence="6 7">
    <name type="scientific">Vibrio penaeicida</name>
    <dbReference type="NCBI Taxonomy" id="104609"/>
    <lineage>
        <taxon>Bacteria</taxon>
        <taxon>Pseudomonadati</taxon>
        <taxon>Pseudomonadota</taxon>
        <taxon>Gammaproteobacteria</taxon>
        <taxon>Vibrionales</taxon>
        <taxon>Vibrionaceae</taxon>
        <taxon>Vibrio</taxon>
    </lineage>
</organism>
<comment type="subunit">
    <text evidence="4">Interacts with both the nontemplate DNA and the RNA polymerase (RNAP).</text>
</comment>
<dbReference type="PANTHER" id="PTHR30265">
    <property type="entry name" value="RHO-INTERACTING TRANSCRIPTION TERMINATION FACTOR NUSG"/>
    <property type="match status" value="1"/>
</dbReference>
<evidence type="ECO:0000313" key="7">
    <source>
        <dbReference type="Proteomes" id="UP001156690"/>
    </source>
</evidence>
<dbReference type="GO" id="GO:0006354">
    <property type="term" value="P:DNA-templated transcription elongation"/>
    <property type="evidence" value="ECO:0007669"/>
    <property type="project" value="InterPro"/>
</dbReference>
<dbReference type="GO" id="GO:0001073">
    <property type="term" value="F:transcription antitermination factor activity, DNA binding"/>
    <property type="evidence" value="ECO:0007669"/>
    <property type="project" value="UniProtKB-UniRule"/>
</dbReference>
<sequence>MKRWYLLYCKRGEQARAKLHLENQGIECYFPEIEVEKVLRNKKQTVKEPLFPCYVFIRFDYQAGPSFTTVRSTRGVVDFIRRGALPYELEGDLIYELRLLEKDDDHCIKLPEPEKGQKVKIEEGQFAGITAIYEEPDGDKRSFLLVEMINRPVKVSVENESLNWEENKGAE</sequence>
<keyword evidence="3 4" id="KW-0804">Transcription</keyword>
<dbReference type="GO" id="GO:0003677">
    <property type="term" value="F:DNA binding"/>
    <property type="evidence" value="ECO:0007669"/>
    <property type="project" value="UniProtKB-UniRule"/>
</dbReference>
<proteinExistence type="inferred from homology"/>
<dbReference type="SUPFAM" id="SSF50104">
    <property type="entry name" value="Translation proteins SH3-like domain"/>
    <property type="match status" value="1"/>
</dbReference>
<dbReference type="NCBIfam" id="NF006534">
    <property type="entry name" value="PRK09014.1"/>
    <property type="match status" value="1"/>
</dbReference>
<evidence type="ECO:0000256" key="4">
    <source>
        <dbReference type="HAMAP-Rule" id="MF_00951"/>
    </source>
</evidence>
<gene>
    <name evidence="4 6" type="primary">rfaH</name>
    <name evidence="6" type="ORF">GCM10007932_07360</name>
</gene>
<comment type="function">
    <text evidence="4">Enhances distal genes transcription elongation in a specialized subset of operons that encode extracytoplasmic components.</text>
</comment>
<dbReference type="AlphaFoldDB" id="A0AAV5NL78"/>
<feature type="domain" description="NusG-like N-terminal" evidence="5">
    <location>
        <begin position="1"/>
        <end position="101"/>
    </location>
</feature>
<name>A0AAV5NL78_9VIBR</name>
<reference evidence="7" key="1">
    <citation type="journal article" date="2019" name="Int. J. Syst. Evol. Microbiol.">
        <title>The Global Catalogue of Microorganisms (GCM) 10K type strain sequencing project: providing services to taxonomists for standard genome sequencing and annotation.</title>
        <authorList>
            <consortium name="The Broad Institute Genomics Platform"/>
            <consortium name="The Broad Institute Genome Sequencing Center for Infectious Disease"/>
            <person name="Wu L."/>
            <person name="Ma J."/>
        </authorList>
    </citation>
    <scope>NUCLEOTIDE SEQUENCE [LARGE SCALE GENOMIC DNA]</scope>
    <source>
        <strain evidence="7">NBRC 15640</strain>
    </source>
</reference>
<keyword evidence="1 4" id="KW-0889">Transcription antitermination</keyword>
<dbReference type="GO" id="GO:0005829">
    <property type="term" value="C:cytosol"/>
    <property type="evidence" value="ECO:0007669"/>
    <property type="project" value="TreeGrafter"/>
</dbReference>
<keyword evidence="2 4" id="KW-0805">Transcription regulation</keyword>
<keyword evidence="7" id="KW-1185">Reference proteome</keyword>
<dbReference type="SMART" id="SM00738">
    <property type="entry name" value="NGN"/>
    <property type="match status" value="1"/>
</dbReference>
<dbReference type="CDD" id="cd09892">
    <property type="entry name" value="NGN_SP_RfaH"/>
    <property type="match status" value="1"/>
</dbReference>
<protein>
    <recommendedName>
        <fullName evidence="4">Transcription antitermination protein RfaH</fullName>
    </recommendedName>
</protein>
<dbReference type="InterPro" id="IPR010215">
    <property type="entry name" value="Transcription_antiterm_RfaH"/>
</dbReference>
<comment type="caution">
    <text evidence="6">The sequence shown here is derived from an EMBL/GenBank/DDBJ whole genome shotgun (WGS) entry which is preliminary data.</text>
</comment>
<dbReference type="EMBL" id="BSNX01000007">
    <property type="protein sequence ID" value="GLQ71376.1"/>
    <property type="molecule type" value="Genomic_DNA"/>
</dbReference>
<dbReference type="NCBIfam" id="TIGR01955">
    <property type="entry name" value="RfaH"/>
    <property type="match status" value="1"/>
</dbReference>